<dbReference type="KEGG" id="rpha:AMC79_PD00834"/>
<dbReference type="PANTHER" id="PTHR34820">
    <property type="entry name" value="INNER MEMBRANE PROTEIN YEBZ"/>
    <property type="match status" value="1"/>
</dbReference>
<dbReference type="Gene3D" id="2.60.40.1220">
    <property type="match status" value="1"/>
</dbReference>
<evidence type="ECO:0000256" key="3">
    <source>
        <dbReference type="ARBA" id="ARBA00022692"/>
    </source>
</evidence>
<dbReference type="InterPro" id="IPR007348">
    <property type="entry name" value="CopC_dom"/>
</dbReference>
<keyword evidence="8" id="KW-0472">Membrane</keyword>
<dbReference type="SUPFAM" id="SSF81296">
    <property type="entry name" value="E set domains"/>
    <property type="match status" value="1"/>
</dbReference>
<dbReference type="RefSeq" id="WP_064820453.1">
    <property type="nucleotide sequence ID" value="NZ_CP013556.1"/>
</dbReference>
<dbReference type="Pfam" id="PF04234">
    <property type="entry name" value="CopC"/>
    <property type="match status" value="1"/>
</dbReference>
<evidence type="ECO:0000256" key="4">
    <source>
        <dbReference type="ARBA" id="ARBA00022723"/>
    </source>
</evidence>
<keyword evidence="4" id="KW-0479">Metal-binding</keyword>
<dbReference type="Proteomes" id="UP000540266">
    <property type="component" value="Plasmid pBS3d"/>
</dbReference>
<gene>
    <name evidence="9" type="ORF">HER27_031680</name>
</gene>
<accession>A0A7X6F7X0</accession>
<keyword evidence="6" id="KW-1133">Transmembrane helix</keyword>
<reference evidence="9 10" key="1">
    <citation type="submission" date="2020-11" db="EMBL/GenBank/DDBJ databases">
        <title>Indigenous Rhizobia Nodulating Common beans in Western Kenya.</title>
        <authorList>
            <person name="Wekesa C.S."/>
            <person name="Oelmueller R."/>
            <person name="Furch A.C."/>
        </authorList>
    </citation>
    <scope>NUCLEOTIDE SEQUENCE [LARGE SCALE GENOMIC DNA]</scope>
    <source>
        <strain evidence="10">BS3</strain>
        <plasmid evidence="9 10">pBS3d</plasmid>
    </source>
</reference>
<dbReference type="InterPro" id="IPR032694">
    <property type="entry name" value="CopC/D"/>
</dbReference>
<dbReference type="GO" id="GO:0005507">
    <property type="term" value="F:copper ion binding"/>
    <property type="evidence" value="ECO:0007669"/>
    <property type="project" value="InterPro"/>
</dbReference>
<keyword evidence="7" id="KW-0186">Copper</keyword>
<dbReference type="GO" id="GO:0006825">
    <property type="term" value="P:copper ion transport"/>
    <property type="evidence" value="ECO:0007669"/>
    <property type="project" value="InterPro"/>
</dbReference>
<sequence>MTFARRSRMIAARSPHALAALALWLCWVTMAAAHASLTGTSPADGSVVETGPARFTLSFSEPVSPISLRLVMPDGSAVSLDKFALRDRTLEIESPAGLAKGTHVISWRVVSEDGHPVGGSVIFSIGAPSAAPPLVTDAADWWVRATLWLAKVALYAGLFVGIGGAFAFNWFMRGSRPGGRVIYAMLGIGFVATVVSAGLQGLDALGAPLGQFLDARVWTAGLTTSFGRTVGVMLLAILLAFVAVVRRQPSAPWLSLIALLAGATSLALSGHASAAEPQWLMRTSVFVHAAGIAIWIGALAPLGIALRASDPAALDGLRRFSRFIPFAVVALVVAGVVLAVVQVGRPAALVDTAYGNVLLTKLALLVVLFALAAVNRWILTKPSERGEARASRRMVRSIAAETLVVFVVLAVAATWRFTPPPRALIAAAAEPVSTHLHSDKAMAEVTITPGRAGPVEITAFVMTGDFDPLDAKEVTFVLSNAAAGIEPIKRVARKGADGTWRAVNVPLPIPGRWSIRVDVLISDFELVRASGEIELAN</sequence>
<evidence type="ECO:0000256" key="6">
    <source>
        <dbReference type="ARBA" id="ARBA00022989"/>
    </source>
</evidence>
<keyword evidence="5" id="KW-0732">Signal</keyword>
<dbReference type="InterPro" id="IPR014756">
    <property type="entry name" value="Ig_E-set"/>
</dbReference>
<keyword evidence="9" id="KW-0614">Plasmid</keyword>
<name>A0A7X6F7X0_9HYPH</name>
<evidence type="ECO:0000313" key="9">
    <source>
        <dbReference type="EMBL" id="QPK12555.1"/>
    </source>
</evidence>
<evidence type="ECO:0000256" key="2">
    <source>
        <dbReference type="ARBA" id="ARBA00022475"/>
    </source>
</evidence>
<keyword evidence="2" id="KW-1003">Cell membrane</keyword>
<dbReference type="GO" id="GO:0042597">
    <property type="term" value="C:periplasmic space"/>
    <property type="evidence" value="ECO:0007669"/>
    <property type="project" value="InterPro"/>
</dbReference>
<geneLocation type="plasmid" evidence="9 10">
    <name>pBS3d</name>
</geneLocation>
<dbReference type="InterPro" id="IPR008457">
    <property type="entry name" value="Cu-R_CopD_dom"/>
</dbReference>
<dbReference type="Pfam" id="PF05425">
    <property type="entry name" value="CopD"/>
    <property type="match status" value="1"/>
</dbReference>
<dbReference type="AlphaFoldDB" id="A0A7X6F7X0"/>
<evidence type="ECO:0000256" key="1">
    <source>
        <dbReference type="ARBA" id="ARBA00004651"/>
    </source>
</evidence>
<organism evidence="9 10">
    <name type="scientific">Rhizobium phaseoli</name>
    <dbReference type="NCBI Taxonomy" id="396"/>
    <lineage>
        <taxon>Bacteria</taxon>
        <taxon>Pseudomonadati</taxon>
        <taxon>Pseudomonadota</taxon>
        <taxon>Alphaproteobacteria</taxon>
        <taxon>Hyphomicrobiales</taxon>
        <taxon>Rhizobiaceae</taxon>
        <taxon>Rhizobium/Agrobacterium group</taxon>
        <taxon>Rhizobium</taxon>
    </lineage>
</organism>
<evidence type="ECO:0000313" key="10">
    <source>
        <dbReference type="Proteomes" id="UP000540266"/>
    </source>
</evidence>
<keyword evidence="3" id="KW-0812">Transmembrane</keyword>
<evidence type="ECO:0000256" key="5">
    <source>
        <dbReference type="ARBA" id="ARBA00022729"/>
    </source>
</evidence>
<comment type="subcellular location">
    <subcellularLocation>
        <location evidence="1">Cell membrane</location>
        <topology evidence="1">Multi-pass membrane protein</topology>
    </subcellularLocation>
</comment>
<dbReference type="GO" id="GO:0005886">
    <property type="term" value="C:plasma membrane"/>
    <property type="evidence" value="ECO:0007669"/>
    <property type="project" value="UniProtKB-SubCell"/>
</dbReference>
<proteinExistence type="predicted"/>
<dbReference type="PANTHER" id="PTHR34820:SF4">
    <property type="entry name" value="INNER MEMBRANE PROTEIN YEBZ"/>
    <property type="match status" value="1"/>
</dbReference>
<evidence type="ECO:0000256" key="8">
    <source>
        <dbReference type="ARBA" id="ARBA00023136"/>
    </source>
</evidence>
<dbReference type="EMBL" id="CP064935">
    <property type="protein sequence ID" value="QPK12555.1"/>
    <property type="molecule type" value="Genomic_DNA"/>
</dbReference>
<evidence type="ECO:0000256" key="7">
    <source>
        <dbReference type="ARBA" id="ARBA00023008"/>
    </source>
</evidence>
<dbReference type="InterPro" id="IPR014755">
    <property type="entry name" value="Cu-Rt/internalin_Ig-like"/>
</dbReference>
<protein>
    <submittedName>
        <fullName evidence="9">CopD family protein</fullName>
    </submittedName>
</protein>
<dbReference type="GO" id="GO:0046688">
    <property type="term" value="P:response to copper ion"/>
    <property type="evidence" value="ECO:0007669"/>
    <property type="project" value="InterPro"/>
</dbReference>